<organism evidence="2">
    <name type="scientific">Amphimedon queenslandica</name>
    <name type="common">Sponge</name>
    <dbReference type="NCBI Taxonomy" id="400682"/>
    <lineage>
        <taxon>Eukaryota</taxon>
        <taxon>Metazoa</taxon>
        <taxon>Porifera</taxon>
        <taxon>Demospongiae</taxon>
        <taxon>Heteroscleromorpha</taxon>
        <taxon>Haplosclerida</taxon>
        <taxon>Niphatidae</taxon>
        <taxon>Amphimedon</taxon>
    </lineage>
</organism>
<dbReference type="EnsemblMetazoa" id="Aqu2.1.12756_001">
    <property type="protein sequence ID" value="Aqu2.1.12756_001"/>
    <property type="gene ID" value="Aqu2.1.12756"/>
</dbReference>
<accession>A0A1X7TEG8</accession>
<reference evidence="2" key="1">
    <citation type="submission" date="2017-05" db="UniProtKB">
        <authorList>
            <consortium name="EnsemblMetazoa"/>
        </authorList>
    </citation>
    <scope>IDENTIFICATION</scope>
</reference>
<sequence>SPAEKLAVTLGYLATGDSQVFLIIVHLQLWFGISQVSISFNFRLGRSTVCLILNDTCNAIWDALNSIYLNAPSTEEKWIEISKGIESMWNISNCIGAIGGKRIVIQAPMNAGSAYFIDITPTGIGNRPRIL</sequence>
<dbReference type="STRING" id="400682.A0A1X7TEG8"/>
<keyword evidence="1" id="KW-0472">Membrane</keyword>
<dbReference type="OMA" id="QAPINTH"/>
<keyword evidence="1" id="KW-1133">Transmembrane helix</keyword>
<name>A0A1X7TEG8_AMPQE</name>
<dbReference type="OrthoDB" id="6581217at2759"/>
<feature type="transmembrane region" description="Helical" evidence="1">
    <location>
        <begin position="20"/>
        <end position="42"/>
    </location>
</feature>
<protein>
    <submittedName>
        <fullName evidence="2">Uncharacterized protein</fullName>
    </submittedName>
</protein>
<keyword evidence="1" id="KW-0812">Transmembrane</keyword>
<dbReference type="InParanoid" id="A0A1X7TEG8"/>
<evidence type="ECO:0000313" key="2">
    <source>
        <dbReference type="EnsemblMetazoa" id="Aqu2.1.12756_001"/>
    </source>
</evidence>
<proteinExistence type="predicted"/>
<dbReference type="AlphaFoldDB" id="A0A1X7TEG8"/>
<evidence type="ECO:0000256" key="1">
    <source>
        <dbReference type="SAM" id="Phobius"/>
    </source>
</evidence>